<accession>A0A7D9MF95</accession>
<dbReference type="AlphaFoldDB" id="A0A7D9MF95"/>
<organism evidence="1 2">
    <name type="scientific">Paramuricea clavata</name>
    <name type="common">Red gorgonian</name>
    <name type="synonym">Violescent sea-whip</name>
    <dbReference type="NCBI Taxonomy" id="317549"/>
    <lineage>
        <taxon>Eukaryota</taxon>
        <taxon>Metazoa</taxon>
        <taxon>Cnidaria</taxon>
        <taxon>Anthozoa</taxon>
        <taxon>Octocorallia</taxon>
        <taxon>Malacalcyonacea</taxon>
        <taxon>Plexauridae</taxon>
        <taxon>Paramuricea</taxon>
    </lineage>
</organism>
<name>A0A7D9MF95_PARCT</name>
<sequence>MALQGRKLMQPKKKFAVKLKTLTITLALATGINITNGFADEATDAEKVTAFGAGLKDFIKDYDNANSPAVKGVVAKTSAAATGVGTYKAVGKVGTDDSKAITKGKDLTKTRYVELLADAKAIDLGVTKVQGVFGNITGTKKKAEILKNLLTNLGDANPGQGLIEYVDGVATLGNASTPAGVDNALKKLVNNSATGENISTAAKTDALVTNIHNLNIVIE</sequence>
<dbReference type="Proteomes" id="UP001152795">
    <property type="component" value="Unassembled WGS sequence"/>
</dbReference>
<dbReference type="EMBL" id="CACRXK020045750">
    <property type="protein sequence ID" value="CAB4046098.1"/>
    <property type="molecule type" value="Genomic_DNA"/>
</dbReference>
<proteinExistence type="predicted"/>
<evidence type="ECO:0000313" key="2">
    <source>
        <dbReference type="Proteomes" id="UP001152795"/>
    </source>
</evidence>
<feature type="non-terminal residue" evidence="1">
    <location>
        <position position="219"/>
    </location>
</feature>
<protein>
    <submittedName>
        <fullName evidence="1">Uncharacterized protein</fullName>
    </submittedName>
</protein>
<comment type="caution">
    <text evidence="1">The sequence shown here is derived from an EMBL/GenBank/DDBJ whole genome shotgun (WGS) entry which is preliminary data.</text>
</comment>
<gene>
    <name evidence="1" type="ORF">PACLA_8A003617</name>
</gene>
<reference evidence="1" key="1">
    <citation type="submission" date="2020-04" db="EMBL/GenBank/DDBJ databases">
        <authorList>
            <person name="Alioto T."/>
            <person name="Alioto T."/>
            <person name="Gomez Garrido J."/>
        </authorList>
    </citation>
    <scope>NUCLEOTIDE SEQUENCE</scope>
    <source>
        <strain evidence="1">A484AB</strain>
    </source>
</reference>
<keyword evidence="2" id="KW-1185">Reference proteome</keyword>
<evidence type="ECO:0000313" key="1">
    <source>
        <dbReference type="EMBL" id="CAB4046098.1"/>
    </source>
</evidence>